<proteinExistence type="predicted"/>
<organism evidence="2 3">
    <name type="scientific">Actinacidiphila guanduensis</name>
    <dbReference type="NCBI Taxonomy" id="310781"/>
    <lineage>
        <taxon>Bacteria</taxon>
        <taxon>Bacillati</taxon>
        <taxon>Actinomycetota</taxon>
        <taxon>Actinomycetes</taxon>
        <taxon>Kitasatosporales</taxon>
        <taxon>Streptomycetaceae</taxon>
        <taxon>Actinacidiphila</taxon>
    </lineage>
</organism>
<dbReference type="PANTHER" id="PTHR35400">
    <property type="entry name" value="SLR1083 PROTEIN"/>
    <property type="match status" value="1"/>
</dbReference>
<protein>
    <submittedName>
        <fullName evidence="2">Endonuclease, Uma2 family (Restriction endonuclease fold)</fullName>
    </submittedName>
</protein>
<dbReference type="EMBL" id="FNIE01000003">
    <property type="protein sequence ID" value="SDN19248.1"/>
    <property type="molecule type" value="Genomic_DNA"/>
</dbReference>
<dbReference type="CDD" id="cd06260">
    <property type="entry name" value="DUF820-like"/>
    <property type="match status" value="1"/>
</dbReference>
<gene>
    <name evidence="2" type="ORF">SAMN05216259_103111</name>
</gene>
<dbReference type="GO" id="GO:0004519">
    <property type="term" value="F:endonuclease activity"/>
    <property type="evidence" value="ECO:0007669"/>
    <property type="project" value="UniProtKB-KW"/>
</dbReference>
<keyword evidence="3" id="KW-1185">Reference proteome</keyword>
<accession>A0A1G9ZCY7</accession>
<name>A0A1G9ZCY7_9ACTN</name>
<keyword evidence="2" id="KW-0378">Hydrolase</keyword>
<dbReference type="InterPro" id="IPR011335">
    <property type="entry name" value="Restrct_endonuc-II-like"/>
</dbReference>
<dbReference type="STRING" id="310781.SAMN05216259_103111"/>
<dbReference type="Pfam" id="PF05685">
    <property type="entry name" value="Uma2"/>
    <property type="match status" value="1"/>
</dbReference>
<dbReference type="Gene3D" id="3.90.1570.10">
    <property type="entry name" value="tt1808, chain A"/>
    <property type="match status" value="1"/>
</dbReference>
<keyword evidence="2" id="KW-0540">Nuclease</keyword>
<feature type="domain" description="Putative restriction endonuclease" evidence="1">
    <location>
        <begin position="30"/>
        <end position="166"/>
    </location>
</feature>
<dbReference type="PANTHER" id="PTHR35400:SF3">
    <property type="entry name" value="SLL1072 PROTEIN"/>
    <property type="match status" value="1"/>
</dbReference>
<dbReference type="InterPro" id="IPR008538">
    <property type="entry name" value="Uma2"/>
</dbReference>
<dbReference type="SUPFAM" id="SSF52980">
    <property type="entry name" value="Restriction endonuclease-like"/>
    <property type="match status" value="1"/>
</dbReference>
<keyword evidence="2" id="KW-0255">Endonuclease</keyword>
<evidence type="ECO:0000259" key="1">
    <source>
        <dbReference type="Pfam" id="PF05685"/>
    </source>
</evidence>
<evidence type="ECO:0000313" key="2">
    <source>
        <dbReference type="EMBL" id="SDN19248.1"/>
    </source>
</evidence>
<reference evidence="2 3" key="1">
    <citation type="submission" date="2016-10" db="EMBL/GenBank/DDBJ databases">
        <authorList>
            <person name="de Groot N.N."/>
        </authorList>
    </citation>
    <scope>NUCLEOTIDE SEQUENCE [LARGE SCALE GENOMIC DNA]</scope>
    <source>
        <strain evidence="2 3">CGMCC 4.2022</strain>
    </source>
</reference>
<evidence type="ECO:0000313" key="3">
    <source>
        <dbReference type="Proteomes" id="UP000199341"/>
    </source>
</evidence>
<dbReference type="InterPro" id="IPR012296">
    <property type="entry name" value="Nuclease_put_TT1808"/>
</dbReference>
<dbReference type="AlphaFoldDB" id="A0A1G9ZCY7"/>
<sequence length="200" mass="22430">MILTEGSAAVSTALPSWMYPPRDTGWEADDLDLLPPDAPRHIELLDGALILDTSPRRSRHDRVIRRLTAALEAAAPSGWTVEAQMTVKLNRRSRPEPDIVAARVPYDPERTRFLPEEVALVVEVVSAESEHRDRRWKPGLYADAGIDHLWRVEDENGLPVLHTYELDATTRGYVATGVHRERFKTAVPFALDVVPADLAR</sequence>
<dbReference type="Proteomes" id="UP000199341">
    <property type="component" value="Unassembled WGS sequence"/>
</dbReference>